<organism evidence="1 2">
    <name type="scientific">Scortum barcoo</name>
    <name type="common">barcoo grunter</name>
    <dbReference type="NCBI Taxonomy" id="214431"/>
    <lineage>
        <taxon>Eukaryota</taxon>
        <taxon>Metazoa</taxon>
        <taxon>Chordata</taxon>
        <taxon>Craniata</taxon>
        <taxon>Vertebrata</taxon>
        <taxon>Euteleostomi</taxon>
        <taxon>Actinopterygii</taxon>
        <taxon>Neopterygii</taxon>
        <taxon>Teleostei</taxon>
        <taxon>Neoteleostei</taxon>
        <taxon>Acanthomorphata</taxon>
        <taxon>Eupercaria</taxon>
        <taxon>Centrarchiformes</taxon>
        <taxon>Terapontoidei</taxon>
        <taxon>Terapontidae</taxon>
        <taxon>Scortum</taxon>
    </lineage>
</organism>
<accession>A0ACB8VVR2</accession>
<name>A0ACB8VVR2_9TELE</name>
<evidence type="ECO:0000313" key="1">
    <source>
        <dbReference type="EMBL" id="KAI3359681.1"/>
    </source>
</evidence>
<dbReference type="EMBL" id="CM041547">
    <property type="protein sequence ID" value="KAI3359681.1"/>
    <property type="molecule type" value="Genomic_DNA"/>
</dbReference>
<proteinExistence type="predicted"/>
<protein>
    <submittedName>
        <fullName evidence="1">Uncharacterized protein</fullName>
    </submittedName>
</protein>
<sequence>MVKWTDAERSAITTLWGKIDVGEIGPQALTRLLIVYPWTQRHFGSFGNLSTNAAILGNPKVAQHGKTVMGGLERAVKNLDDIKNAYTKLSQMHSEKLHVDPDNFRLLAECISVCMAAKFGKEFTPDAQEAWQKFLAVVVSALGKHCDANMMFNPLAGSPDDTESPCTVSHKTACTKQATKPAPSASSWSAPAAEATNCCSDILSKEWLNVRHLSQVAKQRSPFALNTTGDGLEDQDGDSRFSDIILATILATKSDICGKKFELKIDNVRFVGHPTLLQHPPIIQVSKTDPSPKREMPTMILFNVVFALRANADPSVISCMHNLSRRIAIALQHEERRCQYLTREAKLMLAVQDEITTMTETDGSPQSPFRQILPKCKLARDLKEAYDSLCTTGVVRLHINNWLEVSFCLPHKIHRIGGTYIPPEALERSLKAIRPYHALLLLESEKALLSQLPLDCSPAMVRLIKTCSAVKNLQQLAQDADLALLQIFQIAAHLVYWGKAIIIYPLCENNVYMLSPHANICLYSPLAEQFIQQFPGHDLPSMLAKFSLPVSLAEFRNPLEAPAQELCAASVPEQAQLIQMVVWMLQRRLLIQLHTYVCLLVPPSEDEPGLRDEDLPLAARVGGRSLSTPSALSFGSPTSSDDMTLTSPSMDNSSAELLPGGDSPLNKRMTETLLASLSEHERQVILNIPAAQNPEDLRMFASSMSPKVPDWQAWGGTVNMAEPRRESTSSLQRKKPPWLRLDIPTAQMSLDEPPTFVQPVKRQGFLRSISMPVETSHLQSPPRDLFDTRRPVLQRQSSITQTIKRGTADWFGVSKDGDATQKWQRKSLRHCSLRYGKLKPQVIREMDLPSQDNISLTSTETPPPLYVPSSQHGMQKIVDPLARGRAFRMVEEVDGYSVPQTPITPGAASLCSFTSSRSGLNRLPRRRKRESVAKMSFRAAAALVKVRALITGEHSTTTRAQRRSFTPASFMEEDMVDFPDELDTSFFARDILMQEELSTYTDEVFESPSEAAMKEGEPSSKKDETELTGSALDKTELERSHLMLPLERGWRKAKEGTPGPPKVPLRQEVVSVTGQRRGQRIVVPVKKLFAREKRPYGLGMVGKLTNRTYRKRIDSYVKRQIEDMDDHRPFFTYWITFVHLLITILAVCIYGIAPVGFSQHETVDSVLRNKGVYENVKFVQQENFWIGPGSESLIHLGAKYSPCMRQDKQVHDLIREKRDIERNSACCVRNDRSGCVQTSEEECSSTLAVWVKWPRHSSTPQLNGKDRQYGSVCHQDPRICLEPASVSPHEWPDDITKWPICTRYNTGNHTNLPHIDCTITGRPCCIGTKGRCEITSREYCDFMKGYFHEEATLCSQVHCMDDVCGLLPFLNPEIPDQFYRLWLSLFLHAGILHCLVSVAFQMTILRDLEKLAGWLRISIIYILSGITGNLASAIFLPYRAEVGPAGSQFGILACLFVELFQSWQILGQPWRAFTKLLCVVLFLFAFGLLPWIDNFAHICGFISGFFLSFAFLPYISFGRMDLYRKRCQIIVFLLVFVGLFSGLVVLFYVYPIKCEWCELLTCIPFTDKFCEKYDLNAHLH</sequence>
<keyword evidence="2" id="KW-1185">Reference proteome</keyword>
<evidence type="ECO:0000313" key="2">
    <source>
        <dbReference type="Proteomes" id="UP000831701"/>
    </source>
</evidence>
<dbReference type="Proteomes" id="UP000831701">
    <property type="component" value="Chromosome 17"/>
</dbReference>
<gene>
    <name evidence="1" type="ORF">L3Q82_014061</name>
</gene>
<comment type="caution">
    <text evidence="1">The sequence shown here is derived from an EMBL/GenBank/DDBJ whole genome shotgun (WGS) entry which is preliminary data.</text>
</comment>
<reference evidence="1" key="1">
    <citation type="submission" date="2022-04" db="EMBL/GenBank/DDBJ databases">
        <title>Jade perch genome.</title>
        <authorList>
            <person name="Chao B."/>
        </authorList>
    </citation>
    <scope>NUCLEOTIDE SEQUENCE</scope>
    <source>
        <strain evidence="1">CB-2022</strain>
    </source>
</reference>